<dbReference type="EMBL" id="CAJVQB010033802">
    <property type="protein sequence ID" value="CAG8820286.1"/>
    <property type="molecule type" value="Genomic_DNA"/>
</dbReference>
<organism evidence="1 2">
    <name type="scientific">Gigaspora margarita</name>
    <dbReference type="NCBI Taxonomy" id="4874"/>
    <lineage>
        <taxon>Eukaryota</taxon>
        <taxon>Fungi</taxon>
        <taxon>Fungi incertae sedis</taxon>
        <taxon>Mucoromycota</taxon>
        <taxon>Glomeromycotina</taxon>
        <taxon>Glomeromycetes</taxon>
        <taxon>Diversisporales</taxon>
        <taxon>Gigasporaceae</taxon>
        <taxon>Gigaspora</taxon>
    </lineage>
</organism>
<keyword evidence="2" id="KW-1185">Reference proteome</keyword>
<evidence type="ECO:0000313" key="1">
    <source>
        <dbReference type="EMBL" id="CAG8820286.1"/>
    </source>
</evidence>
<name>A0ABN7W924_GIGMA</name>
<dbReference type="Proteomes" id="UP000789901">
    <property type="component" value="Unassembled WGS sequence"/>
</dbReference>
<gene>
    <name evidence="1" type="ORF">GMARGA_LOCUS27529</name>
</gene>
<sequence length="143" mass="17116">EKVVQVHDEQKILILKMNKHIAKYIGISDPNFMAIIRCSIDLYKWIQQKNSHKELLTVEEKILIEEKLEDEKTLSMEDGIKVDHFLPNKKRNKNDFDGLNTKKKMENRIRVAEITLNESEIEVLTDTTVYRVWIFRLQSRRYQ</sequence>
<reference evidence="1 2" key="1">
    <citation type="submission" date="2021-06" db="EMBL/GenBank/DDBJ databases">
        <authorList>
            <person name="Kallberg Y."/>
            <person name="Tangrot J."/>
            <person name="Rosling A."/>
        </authorList>
    </citation>
    <scope>NUCLEOTIDE SEQUENCE [LARGE SCALE GENOMIC DNA]</scope>
    <source>
        <strain evidence="1 2">120-4 pot B 10/14</strain>
    </source>
</reference>
<evidence type="ECO:0000313" key="2">
    <source>
        <dbReference type="Proteomes" id="UP000789901"/>
    </source>
</evidence>
<proteinExistence type="predicted"/>
<accession>A0ABN7W924</accession>
<feature type="non-terminal residue" evidence="1">
    <location>
        <position position="1"/>
    </location>
</feature>
<comment type="caution">
    <text evidence="1">The sequence shown here is derived from an EMBL/GenBank/DDBJ whole genome shotgun (WGS) entry which is preliminary data.</text>
</comment>
<protein>
    <submittedName>
        <fullName evidence="1">33739_t:CDS:1</fullName>
    </submittedName>
</protein>